<feature type="region of interest" description="Disordered" evidence="2">
    <location>
        <begin position="458"/>
        <end position="526"/>
    </location>
</feature>
<dbReference type="InterPro" id="IPR018808">
    <property type="entry name" value="Muniscin_C"/>
</dbReference>
<dbReference type="EMBL" id="MCGN01000009">
    <property type="protein sequence ID" value="ORY93491.1"/>
    <property type="molecule type" value="Genomic_DNA"/>
</dbReference>
<sequence>MTDHLQAISYPDAFLTARPKDGYDVVQDHLKATRTLDEELSQYFKERAHIEDQYAQSLVKASKKFFVMDKTSLGKFAPTWELLYNELTEISTAHAVLAMKITEEIEKPLRSPASSDFDRIKQMDPAVHRIVKDYDDTAKKGKKSGDKAGTLLKRLKDGKSKGSSDAALARWVQEGPTYLEHHQRLEEARLHRLKDLVEKFEQVQTDQMLKRMEICNATLMSANEFEPQAEMLDFCEAHGKGLRKLSDNQPRRPSADSAMRPQQQQSSSTLSSDARDAQSVHSTSQEPPKPSSKTKSPLRSFSLRRKTRNGSATRLPDTAIATIDESVETPNSPSYSQSATHLPASANGPSQPQVAAAAATSSPDLTANSMPNLQTNLQASQAPAVDSEGFSIPPANRQSFMPMADAAGGSQSLDEFDTESLQAAQRIKFDIRDSAVKTDEDKEADATMTRMATLLRAKTPSVSRRPRGRREMRNSMQVEPASQISPIHVARPGATEDAPPTVSSGSASPANPFQTSTPTSVSSNAVSRSPSLSSAVLFSSGSTPGSPGSEAAQLYASIVETVETDGQGCKLQGQVKLVYNGPTTQGPLLFKLSGNVDLVPDLTYVEPWGDAENALYSLKAAAFPRRTPILCFTYQVDNVPRPVQMTPAWKCIEGTTFLILKYKQTLDRQKSQVATCVKVQDEPTVTGVQSTPQGGWDPSKCQLTWSTLEEEQGRLLAKFIVEGIGEPGLVALKFYSKDTLLSGVSFEAVPAHGSILELKQVQMVTRSGKYIV</sequence>
<evidence type="ECO:0000259" key="3">
    <source>
        <dbReference type="SMART" id="SM00055"/>
    </source>
</evidence>
<keyword evidence="5" id="KW-1185">Reference proteome</keyword>
<dbReference type="GO" id="GO:0006897">
    <property type="term" value="P:endocytosis"/>
    <property type="evidence" value="ECO:0007669"/>
    <property type="project" value="UniProtKB-KW"/>
</dbReference>
<protein>
    <recommendedName>
        <fullName evidence="3">FCH domain-containing protein</fullName>
    </recommendedName>
</protein>
<keyword evidence="1" id="KW-0254">Endocytosis</keyword>
<dbReference type="InterPro" id="IPR001060">
    <property type="entry name" value="FCH_dom"/>
</dbReference>
<dbReference type="GO" id="GO:0032185">
    <property type="term" value="P:septin cytoskeleton organization"/>
    <property type="evidence" value="ECO:0007669"/>
    <property type="project" value="TreeGrafter"/>
</dbReference>
<dbReference type="InterPro" id="IPR027267">
    <property type="entry name" value="AH/BAR_dom_sf"/>
</dbReference>
<dbReference type="OMA" id="ANYHSEM"/>
<dbReference type="SUPFAM" id="SSF103657">
    <property type="entry name" value="BAR/IMD domain-like"/>
    <property type="match status" value="1"/>
</dbReference>
<feature type="compositionally biased region" description="Basic and acidic residues" evidence="2">
    <location>
        <begin position="134"/>
        <end position="146"/>
    </location>
</feature>
<feature type="compositionally biased region" description="Polar residues" evidence="2">
    <location>
        <begin position="501"/>
        <end position="519"/>
    </location>
</feature>
<dbReference type="GO" id="GO:0032153">
    <property type="term" value="C:cell division site"/>
    <property type="evidence" value="ECO:0007669"/>
    <property type="project" value="TreeGrafter"/>
</dbReference>
<dbReference type="Pfam" id="PF00611">
    <property type="entry name" value="FCH"/>
    <property type="match status" value="1"/>
</dbReference>
<dbReference type="InParanoid" id="A0A1X2H539"/>
<dbReference type="GO" id="GO:0005886">
    <property type="term" value="C:plasma membrane"/>
    <property type="evidence" value="ECO:0007669"/>
    <property type="project" value="TreeGrafter"/>
</dbReference>
<feature type="compositionally biased region" description="Polar residues" evidence="2">
    <location>
        <begin position="474"/>
        <end position="485"/>
    </location>
</feature>
<comment type="caution">
    <text evidence="4">The sequence shown here is derived from an EMBL/GenBank/DDBJ whole genome shotgun (WGS) entry which is preliminary data.</text>
</comment>
<evidence type="ECO:0000313" key="4">
    <source>
        <dbReference type="EMBL" id="ORY93491.1"/>
    </source>
</evidence>
<evidence type="ECO:0000256" key="2">
    <source>
        <dbReference type="SAM" id="MobiDB-lite"/>
    </source>
</evidence>
<feature type="compositionally biased region" description="Polar residues" evidence="2">
    <location>
        <begin position="347"/>
        <end position="371"/>
    </location>
</feature>
<organism evidence="4 5">
    <name type="scientific">Syncephalastrum racemosum</name>
    <name type="common">Filamentous fungus</name>
    <dbReference type="NCBI Taxonomy" id="13706"/>
    <lineage>
        <taxon>Eukaryota</taxon>
        <taxon>Fungi</taxon>
        <taxon>Fungi incertae sedis</taxon>
        <taxon>Mucoromycota</taxon>
        <taxon>Mucoromycotina</taxon>
        <taxon>Mucoromycetes</taxon>
        <taxon>Mucorales</taxon>
        <taxon>Syncephalastraceae</taxon>
        <taxon>Syncephalastrum</taxon>
    </lineage>
</organism>
<feature type="compositionally biased region" description="Low complexity" evidence="2">
    <location>
        <begin position="282"/>
        <end position="297"/>
    </location>
</feature>
<name>A0A1X2H539_SYNRA</name>
<dbReference type="OrthoDB" id="27823at2759"/>
<evidence type="ECO:0000313" key="5">
    <source>
        <dbReference type="Proteomes" id="UP000242180"/>
    </source>
</evidence>
<dbReference type="Proteomes" id="UP000242180">
    <property type="component" value="Unassembled WGS sequence"/>
</dbReference>
<evidence type="ECO:0000256" key="1">
    <source>
        <dbReference type="ARBA" id="ARBA00022583"/>
    </source>
</evidence>
<dbReference type="AlphaFoldDB" id="A0A1X2H539"/>
<accession>A0A1X2H539</accession>
<feature type="compositionally biased region" description="Basic and acidic residues" evidence="2">
    <location>
        <begin position="243"/>
        <end position="254"/>
    </location>
</feature>
<feature type="compositionally biased region" description="Low complexity" evidence="2">
    <location>
        <begin position="262"/>
        <end position="272"/>
    </location>
</feature>
<feature type="region of interest" description="Disordered" evidence="2">
    <location>
        <begin position="243"/>
        <end position="371"/>
    </location>
</feature>
<dbReference type="Gene3D" id="1.20.1270.60">
    <property type="entry name" value="Arfaptin homology (AH) domain/BAR domain"/>
    <property type="match status" value="1"/>
</dbReference>
<feature type="compositionally biased region" description="Polar residues" evidence="2">
    <location>
        <begin position="328"/>
        <end position="340"/>
    </location>
</feature>
<dbReference type="SMART" id="SM00055">
    <property type="entry name" value="FCH"/>
    <property type="match status" value="1"/>
</dbReference>
<dbReference type="PANTHER" id="PTHR23065:SF54">
    <property type="entry name" value="SUPPRESSOR OF YEAST PROFILIN DELETION"/>
    <property type="match status" value="1"/>
</dbReference>
<dbReference type="PANTHER" id="PTHR23065">
    <property type="entry name" value="PROLINE-SERINE-THREONINE PHOSPHATASE INTERACTING PROTEIN 1"/>
    <property type="match status" value="1"/>
</dbReference>
<feature type="domain" description="FCH" evidence="3">
    <location>
        <begin position="12"/>
        <end position="101"/>
    </location>
</feature>
<gene>
    <name evidence="4" type="ORF">BCR43DRAFT_527035</name>
</gene>
<feature type="region of interest" description="Disordered" evidence="2">
    <location>
        <begin position="134"/>
        <end position="161"/>
    </location>
</feature>
<dbReference type="FunCoup" id="A0A1X2H539">
    <property type="interactions" value="24"/>
</dbReference>
<proteinExistence type="predicted"/>
<reference evidence="4 5" key="1">
    <citation type="submission" date="2016-07" db="EMBL/GenBank/DDBJ databases">
        <title>Pervasive Adenine N6-methylation of Active Genes in Fungi.</title>
        <authorList>
            <consortium name="DOE Joint Genome Institute"/>
            <person name="Mondo S.J."/>
            <person name="Dannebaum R.O."/>
            <person name="Kuo R.C."/>
            <person name="Labutti K."/>
            <person name="Haridas S."/>
            <person name="Kuo A."/>
            <person name="Salamov A."/>
            <person name="Ahrendt S.R."/>
            <person name="Lipzen A."/>
            <person name="Sullivan W."/>
            <person name="Andreopoulos W.B."/>
            <person name="Clum A."/>
            <person name="Lindquist E."/>
            <person name="Daum C."/>
            <person name="Ramamoorthy G.K."/>
            <person name="Gryganskyi A."/>
            <person name="Culley D."/>
            <person name="Magnuson J.K."/>
            <person name="James T.Y."/>
            <person name="O'Malley M.A."/>
            <person name="Stajich J.E."/>
            <person name="Spatafora J.W."/>
            <person name="Visel A."/>
            <person name="Grigoriev I.V."/>
        </authorList>
    </citation>
    <scope>NUCLEOTIDE SEQUENCE [LARGE SCALE GENOMIC DNA]</scope>
    <source>
        <strain evidence="4 5">NRRL 2496</strain>
    </source>
</reference>
<dbReference type="GO" id="GO:0030139">
    <property type="term" value="C:endocytic vesicle"/>
    <property type="evidence" value="ECO:0007669"/>
    <property type="project" value="TreeGrafter"/>
</dbReference>
<dbReference type="Pfam" id="PF10291">
    <property type="entry name" value="muHD"/>
    <property type="match status" value="1"/>
</dbReference>